<feature type="transmembrane region" description="Helical" evidence="8">
    <location>
        <begin position="79"/>
        <end position="100"/>
    </location>
</feature>
<evidence type="ECO:0000256" key="3">
    <source>
        <dbReference type="ARBA" id="ARBA00022475"/>
    </source>
</evidence>
<proteinExistence type="inferred from homology"/>
<keyword evidence="10" id="KW-1185">Reference proteome</keyword>
<dbReference type="InterPro" id="IPR006135">
    <property type="entry name" value="T3SS_substrate_exporter"/>
</dbReference>
<dbReference type="PANTHER" id="PTHR30531">
    <property type="entry name" value="FLAGELLAR BIOSYNTHETIC PROTEIN FLHB"/>
    <property type="match status" value="1"/>
</dbReference>
<dbReference type="PANTHER" id="PTHR30531:SF14">
    <property type="entry name" value="SURFACE PRESENTATION OF ANTIGENS PROTEIN SPAS"/>
    <property type="match status" value="1"/>
</dbReference>
<dbReference type="GO" id="GO:0009306">
    <property type="term" value="P:protein secretion"/>
    <property type="evidence" value="ECO:0007669"/>
    <property type="project" value="InterPro"/>
</dbReference>
<gene>
    <name evidence="9" type="ORF">GM676_31045</name>
</gene>
<evidence type="ECO:0000256" key="4">
    <source>
        <dbReference type="ARBA" id="ARBA00022692"/>
    </source>
</evidence>
<dbReference type="InterPro" id="IPR029025">
    <property type="entry name" value="T3SS_substrate_exporter_C"/>
</dbReference>
<feature type="transmembrane region" description="Helical" evidence="8">
    <location>
        <begin position="186"/>
        <end position="205"/>
    </location>
</feature>
<keyword evidence="7 8" id="KW-0472">Membrane</keyword>
<dbReference type="GO" id="GO:0005886">
    <property type="term" value="C:plasma membrane"/>
    <property type="evidence" value="ECO:0007669"/>
    <property type="project" value="UniProtKB-SubCell"/>
</dbReference>
<evidence type="ECO:0000256" key="2">
    <source>
        <dbReference type="ARBA" id="ARBA00010690"/>
    </source>
</evidence>
<keyword evidence="5 8" id="KW-1133">Transmembrane helix</keyword>
<dbReference type="Proteomes" id="UP000475582">
    <property type="component" value="Unassembled WGS sequence"/>
</dbReference>
<comment type="similarity">
    <text evidence="2">Belongs to the type III secretion exporter family.</text>
</comment>
<evidence type="ECO:0000313" key="9">
    <source>
        <dbReference type="EMBL" id="MTV41990.1"/>
    </source>
</evidence>
<keyword evidence="3" id="KW-1003">Cell membrane</keyword>
<evidence type="ECO:0000313" key="10">
    <source>
        <dbReference type="Proteomes" id="UP000475582"/>
    </source>
</evidence>
<dbReference type="InterPro" id="IPR006307">
    <property type="entry name" value="BsaZ-like"/>
</dbReference>
<reference evidence="9 10" key="1">
    <citation type="submission" date="2019-11" db="EMBL/GenBank/DDBJ databases">
        <title>Type strains purchased from KCTC, JCM and DSMZ.</title>
        <authorList>
            <person name="Lu H."/>
        </authorList>
    </citation>
    <scope>NUCLEOTIDE SEQUENCE [LARGE SCALE GENOMIC DNA]</scope>
    <source>
        <strain evidence="9 10">KCTC 22382</strain>
    </source>
</reference>
<dbReference type="SUPFAM" id="SSF160544">
    <property type="entry name" value="EscU C-terminal domain-like"/>
    <property type="match status" value="1"/>
</dbReference>
<evidence type="ECO:0000256" key="1">
    <source>
        <dbReference type="ARBA" id="ARBA00004651"/>
    </source>
</evidence>
<dbReference type="PRINTS" id="PR00950">
    <property type="entry name" value="TYPE3IMSPROT"/>
</dbReference>
<feature type="transmembrane region" description="Helical" evidence="8">
    <location>
        <begin position="140"/>
        <end position="166"/>
    </location>
</feature>
<dbReference type="Gene3D" id="3.40.1690.10">
    <property type="entry name" value="secretion proteins EscU"/>
    <property type="match status" value="1"/>
</dbReference>
<dbReference type="Gene3D" id="6.10.250.2080">
    <property type="match status" value="1"/>
</dbReference>
<accession>A0A6L6PSI3</accession>
<comment type="subcellular location">
    <subcellularLocation>
        <location evidence="1">Cell membrane</location>
        <topology evidence="1">Multi-pass membrane protein</topology>
    </subcellularLocation>
</comment>
<evidence type="ECO:0000256" key="8">
    <source>
        <dbReference type="SAM" id="Phobius"/>
    </source>
</evidence>
<sequence length="373" mass="41157">MSDDKTEEPTEKKLDDARKKGQIAMSRDLAKLGPLLVVAEIAFVTEQLWREAIHSLMELSIASVGRPFRPALEEMASGAGLLLLIVFGVFFVVCIPVGIISHWGQFGILIAPEAATMKFDKLNPMNGIKGIFSKKKLFEVLISVAKAALVGWLVYVLVYADLPAIIGLSGGAPRDAYFGFIEMLRAVFHVVLVICLVTSVVDLGVQKFFHKKELMMDKEEIKREYKESEGDPMVKGQRKQLARQWANEAPAAKTQQANAVVVNPTHFAVAMFYDPAEAMVPVVLAKGKDDIAQAMIRRAREFNIPVIRHVWLARTLYATCREDSVIPKASYEAVAQVYAVVNELVAMQDQGREVELESLGEPPAAYRPSGDAA</sequence>
<dbReference type="RefSeq" id="WP_371866419.1">
    <property type="nucleotide sequence ID" value="NZ_WNKY01000094.1"/>
</dbReference>
<evidence type="ECO:0000256" key="7">
    <source>
        <dbReference type="ARBA" id="ARBA00023136"/>
    </source>
</evidence>
<evidence type="ECO:0000256" key="6">
    <source>
        <dbReference type="ARBA" id="ARBA00023026"/>
    </source>
</evidence>
<evidence type="ECO:0000256" key="5">
    <source>
        <dbReference type="ARBA" id="ARBA00022989"/>
    </source>
</evidence>
<comment type="caution">
    <text evidence="9">The sequence shown here is derived from an EMBL/GenBank/DDBJ whole genome shotgun (WGS) entry which is preliminary data.</text>
</comment>
<keyword evidence="4 8" id="KW-0812">Transmembrane</keyword>
<name>A0A6L6PSI3_9BURK</name>
<organism evidence="9 10">
    <name type="scientific">Duganella radicis</name>
    <dbReference type="NCBI Taxonomy" id="551988"/>
    <lineage>
        <taxon>Bacteria</taxon>
        <taxon>Pseudomonadati</taxon>
        <taxon>Pseudomonadota</taxon>
        <taxon>Betaproteobacteria</taxon>
        <taxon>Burkholderiales</taxon>
        <taxon>Oxalobacteraceae</taxon>
        <taxon>Telluria group</taxon>
        <taxon>Duganella</taxon>
    </lineage>
</organism>
<dbReference type="Pfam" id="PF01312">
    <property type="entry name" value="Bac_export_2"/>
    <property type="match status" value="1"/>
</dbReference>
<protein>
    <submittedName>
        <fullName evidence="9">EscU/YscU/HrcU family type III secretion system export apparatus switch protein</fullName>
    </submittedName>
</protein>
<dbReference type="AlphaFoldDB" id="A0A6L6PSI3"/>
<dbReference type="NCBIfam" id="TIGR01404">
    <property type="entry name" value="FlhB_rel_III"/>
    <property type="match status" value="1"/>
</dbReference>
<keyword evidence="6" id="KW-0843">Virulence</keyword>
<dbReference type="EMBL" id="WNKY01000094">
    <property type="protein sequence ID" value="MTV41990.1"/>
    <property type="molecule type" value="Genomic_DNA"/>
</dbReference>